<reference evidence="1" key="1">
    <citation type="journal article" date="2024" name="Environ. Microbiol. Rep.">
        <title>Hiding in plain sight: The discovery of complete genomes of 11 hypothetical spindle-shaped viruses that putatively infect mesophilic ammonia-oxidizing archaea.</title>
        <authorList>
            <person name="Ni Y."/>
            <person name="Xu T."/>
            <person name="Yan S."/>
            <person name="Chen L."/>
            <person name="Wang Y."/>
        </authorList>
    </citation>
    <scope>NUCLEOTIDE SEQUENCE</scope>
    <source>
        <strain evidence="1">NMC1</strain>
    </source>
</reference>
<organism evidence="1">
    <name type="scientific">Nitrosopumilaceae spindle-shaped virus</name>
    <dbReference type="NCBI Taxonomy" id="3065433"/>
    <lineage>
        <taxon>Viruses</taxon>
    </lineage>
</organism>
<sequence>MNFRCKGICTKPVYAHKKVVRDIKNTTYKKCSSCCLCISYEGIFCPCCRCRLSTRQKPRKTRSKLTA</sequence>
<dbReference type="EMBL" id="BK067789">
    <property type="protein sequence ID" value="DBA52051.1"/>
    <property type="molecule type" value="Genomic_DNA"/>
</dbReference>
<accession>A0AAT9JA25</accession>
<proteinExistence type="predicted"/>
<name>A0AAT9JA25_9VIRU</name>
<protein>
    <submittedName>
        <fullName evidence="1">ORF12</fullName>
    </submittedName>
</protein>
<evidence type="ECO:0000313" key="1">
    <source>
        <dbReference type="EMBL" id="DBA52051.1"/>
    </source>
</evidence>
<reference evidence="1" key="2">
    <citation type="submission" date="2024-03" db="EMBL/GenBank/DDBJ databases">
        <authorList>
            <person name="Ni Y."/>
            <person name="Xu T."/>
            <person name="Yan S."/>
            <person name="Chen L."/>
            <person name="Wang Y."/>
        </authorList>
    </citation>
    <scope>NUCLEOTIDE SEQUENCE</scope>
    <source>
        <strain evidence="1">NMC1</strain>
    </source>
</reference>